<sequence length="588" mass="65146">MDLQQAVALSQRIAKGRWLVVFVSFLIMSFAGGTYIFGIYSESIKTVLGYDQETLTTLGFFKDLGGNVGILSGLINEVTPPWVVLGIGAVMNITGYLMIWLSVTRRVAKPKPWQMYIYLCIGANSQTFANTGALVTCVKNFPQSRGVVLGILKGFVGLSGAIFTQIYHAVYGDDSRDVILLLGWLPSVVSLLVMLIVRPIKTKSQKNELKRFYTFLYIALALAGFLMILIIVENHQQHHFPKFGYQIVTAIAVVFLLSNFVVVVKAEMSQSKEEQLQQQSAEIDGVEKNVSISVETERMRKQSAETNGVEKNVATRVEIEKIGDSKRESRTSRFVRVFKGPSRGEDFTIPQALVSLDMIILFVATTCGVGTTLTAIDNMGQIGKALGYTPVNISTFVSLISIWNFLGRVVAGYLSEILLQKYRFPRPLMFTIILLVACVGHVFIAFALPGSLYVASIVIGLCFGAQWPVLFAVISELFGLKYYATLYNFGAAASPLGSYLLSVKTAGYLYDREARKQNGLHQQAPAGSKLTCTGHECFRLSFIIMTSVTLFGAFVSFILVMRTRKFYKTDIYAKFRTTEEDKSRGQTT</sequence>
<dbReference type="InterPro" id="IPR010658">
    <property type="entry name" value="Nodulin-like"/>
</dbReference>
<organism evidence="8">
    <name type="scientific">Araucaria cunninghamii</name>
    <name type="common">Hoop pine</name>
    <name type="synonym">Moreton Bay pine</name>
    <dbReference type="NCBI Taxonomy" id="56994"/>
    <lineage>
        <taxon>Eukaryota</taxon>
        <taxon>Viridiplantae</taxon>
        <taxon>Streptophyta</taxon>
        <taxon>Embryophyta</taxon>
        <taxon>Tracheophyta</taxon>
        <taxon>Spermatophyta</taxon>
        <taxon>Pinopsida</taxon>
        <taxon>Pinidae</taxon>
        <taxon>Conifers II</taxon>
        <taxon>Araucariales</taxon>
        <taxon>Araucariaceae</taxon>
        <taxon>Araucaria</taxon>
    </lineage>
</organism>
<proteinExistence type="predicted"/>
<evidence type="ECO:0000256" key="4">
    <source>
        <dbReference type="ARBA" id="ARBA00023136"/>
    </source>
</evidence>
<feature type="transmembrane region" description="Helical" evidence="5">
    <location>
        <begin position="486"/>
        <end position="510"/>
    </location>
</feature>
<dbReference type="EMBL" id="GCKF01046218">
    <property type="protein sequence ID" value="JAG93599.1"/>
    <property type="molecule type" value="Transcribed_RNA"/>
</dbReference>
<dbReference type="CDD" id="cd17354">
    <property type="entry name" value="MFS_Mch1p_like"/>
    <property type="match status" value="1"/>
</dbReference>
<evidence type="ECO:0000256" key="2">
    <source>
        <dbReference type="ARBA" id="ARBA00022692"/>
    </source>
</evidence>
<feature type="transmembrane region" description="Helical" evidence="5">
    <location>
        <begin position="212"/>
        <end position="231"/>
    </location>
</feature>
<feature type="transmembrane region" description="Helical" evidence="5">
    <location>
        <begin position="396"/>
        <end position="415"/>
    </location>
</feature>
<accession>A0A0D6QSX1</accession>
<dbReference type="Gene3D" id="1.20.1250.20">
    <property type="entry name" value="MFS general substrate transporter like domains"/>
    <property type="match status" value="2"/>
</dbReference>
<dbReference type="FunFam" id="1.20.1250.20:FF:000446">
    <property type="entry name" value="Nodulin family protein"/>
    <property type="match status" value="1"/>
</dbReference>
<evidence type="ECO:0000256" key="3">
    <source>
        <dbReference type="ARBA" id="ARBA00022989"/>
    </source>
</evidence>
<dbReference type="Pfam" id="PF23262">
    <property type="entry name" value="NFD4_C"/>
    <property type="match status" value="1"/>
</dbReference>
<dbReference type="InterPro" id="IPR036259">
    <property type="entry name" value="MFS_trans_sf"/>
</dbReference>
<dbReference type="PANTHER" id="PTHR21576">
    <property type="entry name" value="UNCHARACTERIZED NODULIN-LIKE PROTEIN"/>
    <property type="match status" value="1"/>
</dbReference>
<dbReference type="AlphaFoldDB" id="A0A0D6QSX1"/>
<dbReference type="SUPFAM" id="SSF103473">
    <property type="entry name" value="MFS general substrate transporter"/>
    <property type="match status" value="2"/>
</dbReference>
<feature type="transmembrane region" description="Helical" evidence="5">
    <location>
        <begin position="179"/>
        <end position="200"/>
    </location>
</feature>
<feature type="transmembrane region" description="Helical" evidence="5">
    <location>
        <begin position="427"/>
        <end position="446"/>
    </location>
</feature>
<dbReference type="PANTHER" id="PTHR21576:SF84">
    <property type="entry name" value="FAMILY PROTEIN, PUTATIVE, EXPRESSED-RELATED"/>
    <property type="match status" value="1"/>
</dbReference>
<evidence type="ECO:0000256" key="1">
    <source>
        <dbReference type="ARBA" id="ARBA00004141"/>
    </source>
</evidence>
<evidence type="ECO:0000259" key="7">
    <source>
        <dbReference type="Pfam" id="PF23262"/>
    </source>
</evidence>
<feature type="domain" description="Nodulin-like" evidence="6">
    <location>
        <begin position="17"/>
        <end position="263"/>
    </location>
</feature>
<keyword evidence="3 5" id="KW-1133">Transmembrane helix</keyword>
<feature type="domain" description="NFD4 C-terminal" evidence="7">
    <location>
        <begin position="356"/>
        <end position="567"/>
    </location>
</feature>
<protein>
    <submittedName>
        <fullName evidence="8">Uncharacterized protein</fullName>
    </submittedName>
</protein>
<evidence type="ECO:0000259" key="6">
    <source>
        <dbReference type="Pfam" id="PF06813"/>
    </source>
</evidence>
<dbReference type="GO" id="GO:0016020">
    <property type="term" value="C:membrane"/>
    <property type="evidence" value="ECO:0007669"/>
    <property type="project" value="UniProtKB-SubCell"/>
</dbReference>
<feature type="transmembrane region" description="Helical" evidence="5">
    <location>
        <begin position="243"/>
        <end position="264"/>
    </location>
</feature>
<feature type="transmembrane region" description="Helical" evidence="5">
    <location>
        <begin position="538"/>
        <end position="560"/>
    </location>
</feature>
<feature type="transmembrane region" description="Helical" evidence="5">
    <location>
        <begin position="147"/>
        <end position="167"/>
    </location>
</feature>
<reference evidence="8" key="1">
    <citation type="submission" date="2015-03" db="EMBL/GenBank/DDBJ databases">
        <title>A transcriptome of Araucaria cunninghamii, an australian fine timber species.</title>
        <authorList>
            <person name="Jing Yi C.J.Y."/>
            <person name="Yin San L.Y.S."/>
            <person name="Abdul Karim S.S."/>
            <person name="Wan Azmi N.N."/>
            <person name="Hercus R.R."/>
            <person name="Croft L.L."/>
        </authorList>
    </citation>
    <scope>NUCLEOTIDE SEQUENCE</scope>
    <source>
        <strain evidence="8">MI0301</strain>
        <tissue evidence="8">Leaf</tissue>
    </source>
</reference>
<feature type="transmembrane region" description="Helical" evidence="5">
    <location>
        <begin position="452"/>
        <end position="474"/>
    </location>
</feature>
<name>A0A0D6QSX1_ARACU</name>
<feature type="transmembrane region" description="Helical" evidence="5">
    <location>
        <begin position="18"/>
        <end position="40"/>
    </location>
</feature>
<evidence type="ECO:0000256" key="5">
    <source>
        <dbReference type="SAM" id="Phobius"/>
    </source>
</evidence>
<evidence type="ECO:0000313" key="8">
    <source>
        <dbReference type="EMBL" id="JAG93599.1"/>
    </source>
</evidence>
<comment type="subcellular location">
    <subcellularLocation>
        <location evidence="1">Membrane</location>
        <topology evidence="1">Multi-pass membrane protein</topology>
    </subcellularLocation>
</comment>
<dbReference type="InterPro" id="IPR056555">
    <property type="entry name" value="NFD4_C"/>
</dbReference>
<keyword evidence="2 5" id="KW-0812">Transmembrane</keyword>
<dbReference type="Pfam" id="PF06813">
    <property type="entry name" value="Nodulin-like"/>
    <property type="match status" value="1"/>
</dbReference>
<feature type="transmembrane region" description="Helical" evidence="5">
    <location>
        <begin position="82"/>
        <end position="103"/>
    </location>
</feature>
<feature type="transmembrane region" description="Helical" evidence="5">
    <location>
        <begin position="352"/>
        <end position="376"/>
    </location>
</feature>
<keyword evidence="4 5" id="KW-0472">Membrane</keyword>